<proteinExistence type="predicted"/>
<protein>
    <submittedName>
        <fullName evidence="2">Uncharacterized protein</fullName>
    </submittedName>
</protein>
<evidence type="ECO:0000313" key="3">
    <source>
        <dbReference type="Proteomes" id="UP000765509"/>
    </source>
</evidence>
<organism evidence="2 3">
    <name type="scientific">Austropuccinia psidii MF-1</name>
    <dbReference type="NCBI Taxonomy" id="1389203"/>
    <lineage>
        <taxon>Eukaryota</taxon>
        <taxon>Fungi</taxon>
        <taxon>Dikarya</taxon>
        <taxon>Basidiomycota</taxon>
        <taxon>Pucciniomycotina</taxon>
        <taxon>Pucciniomycetes</taxon>
        <taxon>Pucciniales</taxon>
        <taxon>Sphaerophragmiaceae</taxon>
        <taxon>Austropuccinia</taxon>
    </lineage>
</organism>
<feature type="compositionally biased region" description="Polar residues" evidence="1">
    <location>
        <begin position="45"/>
        <end position="59"/>
    </location>
</feature>
<evidence type="ECO:0000256" key="1">
    <source>
        <dbReference type="SAM" id="MobiDB-lite"/>
    </source>
</evidence>
<gene>
    <name evidence="2" type="ORF">O181_132762</name>
</gene>
<reference evidence="2" key="1">
    <citation type="submission" date="2021-03" db="EMBL/GenBank/DDBJ databases">
        <title>Draft genome sequence of rust myrtle Austropuccinia psidii MF-1, a brazilian biotype.</title>
        <authorList>
            <person name="Quecine M.C."/>
            <person name="Pachon D.M.R."/>
            <person name="Bonatelli M.L."/>
            <person name="Correr F.H."/>
            <person name="Franceschini L.M."/>
            <person name="Leite T.F."/>
            <person name="Margarido G.R.A."/>
            <person name="Almeida C.A."/>
            <person name="Ferrarezi J.A."/>
            <person name="Labate C.A."/>
        </authorList>
    </citation>
    <scope>NUCLEOTIDE SEQUENCE</scope>
    <source>
        <strain evidence="2">MF-1</strain>
    </source>
</reference>
<keyword evidence="3" id="KW-1185">Reference proteome</keyword>
<dbReference type="Proteomes" id="UP000765509">
    <property type="component" value="Unassembled WGS sequence"/>
</dbReference>
<comment type="caution">
    <text evidence="2">The sequence shown here is derived from an EMBL/GenBank/DDBJ whole genome shotgun (WGS) entry which is preliminary data.</text>
</comment>
<name>A0A9Q3QE21_9BASI</name>
<dbReference type="AlphaFoldDB" id="A0A9Q3QE21"/>
<accession>A0A9Q3QE21</accession>
<feature type="compositionally biased region" description="Basic and acidic residues" evidence="1">
    <location>
        <begin position="60"/>
        <end position="72"/>
    </location>
</feature>
<dbReference type="EMBL" id="AVOT02151876">
    <property type="protein sequence ID" value="MBW0593047.1"/>
    <property type="molecule type" value="Genomic_DNA"/>
</dbReference>
<feature type="region of interest" description="Disordered" evidence="1">
    <location>
        <begin position="25"/>
        <end position="85"/>
    </location>
</feature>
<sequence length="85" mass="9390">MSSISKSSLDSEALKCSIEILTSPAPRGLITKEPVKAPEEVEAITPSNQMDLDQDNQVKNPKDKNVSPEERHKWRMPVLPPVPKG</sequence>
<evidence type="ECO:0000313" key="2">
    <source>
        <dbReference type="EMBL" id="MBW0593047.1"/>
    </source>
</evidence>